<proteinExistence type="inferred from homology"/>
<reference evidence="7 8" key="1">
    <citation type="submission" date="2016-10" db="EMBL/GenBank/DDBJ databases">
        <authorList>
            <person name="de Groot N.N."/>
        </authorList>
    </citation>
    <scope>NUCLEOTIDE SEQUENCE [LARGE SCALE GENOMIC DNA]</scope>
    <source>
        <strain evidence="7 8">DSM 22012</strain>
    </source>
</reference>
<evidence type="ECO:0000256" key="4">
    <source>
        <dbReference type="ARBA" id="ARBA00022691"/>
    </source>
</evidence>
<evidence type="ECO:0000313" key="8">
    <source>
        <dbReference type="Proteomes" id="UP000236745"/>
    </source>
</evidence>
<comment type="similarity">
    <text evidence="1">Belongs to the class IV-like SAM-binding methyltransferase superfamily. RNA methyltransferase TrmH family.</text>
</comment>
<evidence type="ECO:0000313" key="7">
    <source>
        <dbReference type="EMBL" id="SEG86537.1"/>
    </source>
</evidence>
<dbReference type="PIRSF" id="PIRSF004808">
    <property type="entry name" value="LasT"/>
    <property type="match status" value="1"/>
</dbReference>
<comment type="catalytic activity">
    <reaction evidence="5">
        <text>uridine(32) in tRNA + S-adenosyl-L-methionine = 2'-O-methyluridine(32) in tRNA + S-adenosyl-L-homocysteine + H(+)</text>
        <dbReference type="Rhea" id="RHEA:42936"/>
        <dbReference type="Rhea" id="RHEA-COMP:10107"/>
        <dbReference type="Rhea" id="RHEA-COMP:10290"/>
        <dbReference type="ChEBI" id="CHEBI:15378"/>
        <dbReference type="ChEBI" id="CHEBI:57856"/>
        <dbReference type="ChEBI" id="CHEBI:59789"/>
        <dbReference type="ChEBI" id="CHEBI:65315"/>
        <dbReference type="ChEBI" id="CHEBI:74478"/>
        <dbReference type="EC" id="2.1.1.200"/>
    </reaction>
</comment>
<dbReference type="Pfam" id="PF00588">
    <property type="entry name" value="SpoU_methylase"/>
    <property type="match status" value="1"/>
</dbReference>
<name>A0A1H6DMB3_9GAMM</name>
<dbReference type="GO" id="GO:0106339">
    <property type="term" value="F:tRNA (cytidine(32)-2'-O)-methyltransferase activity"/>
    <property type="evidence" value="ECO:0007669"/>
    <property type="project" value="RHEA"/>
</dbReference>
<dbReference type="EMBL" id="FNVQ01000007">
    <property type="protein sequence ID" value="SEG86537.1"/>
    <property type="molecule type" value="Genomic_DNA"/>
</dbReference>
<dbReference type="NCBIfam" id="NF011694">
    <property type="entry name" value="PRK15114.1"/>
    <property type="match status" value="1"/>
</dbReference>
<dbReference type="EC" id="2.1.1.200" evidence="5"/>
<evidence type="ECO:0000256" key="1">
    <source>
        <dbReference type="ARBA" id="ARBA00007228"/>
    </source>
</evidence>
<dbReference type="GO" id="GO:0005829">
    <property type="term" value="C:cytosol"/>
    <property type="evidence" value="ECO:0007669"/>
    <property type="project" value="TreeGrafter"/>
</dbReference>
<dbReference type="GO" id="GO:0002128">
    <property type="term" value="P:tRNA nucleoside ribose methylation"/>
    <property type="evidence" value="ECO:0007669"/>
    <property type="project" value="TreeGrafter"/>
</dbReference>
<comment type="subunit">
    <text evidence="5">Homodimer.</text>
</comment>
<keyword evidence="5" id="KW-0963">Cytoplasm</keyword>
<keyword evidence="2 5" id="KW-0489">Methyltransferase</keyword>
<dbReference type="InterPro" id="IPR029028">
    <property type="entry name" value="Alpha/beta_knot_MTases"/>
</dbReference>
<dbReference type="InterPro" id="IPR029026">
    <property type="entry name" value="tRNA_m1G_MTases_N"/>
</dbReference>
<evidence type="ECO:0000259" key="6">
    <source>
        <dbReference type="Pfam" id="PF00588"/>
    </source>
</evidence>
<dbReference type="CDD" id="cd18093">
    <property type="entry name" value="SpoU-like_TrmJ"/>
    <property type="match status" value="1"/>
</dbReference>
<dbReference type="GO" id="GO:0160206">
    <property type="term" value="F:tRNA (cytidine(32)/uridine(32)-2'-O)-methyltransferase activity"/>
    <property type="evidence" value="ECO:0007669"/>
    <property type="project" value="UniProtKB-EC"/>
</dbReference>
<dbReference type="PANTHER" id="PTHR42786">
    <property type="entry name" value="TRNA/RRNA METHYLTRANSFERASE"/>
    <property type="match status" value="1"/>
</dbReference>
<accession>A0A1H6DMB3</accession>
<dbReference type="Gene3D" id="1.10.8.590">
    <property type="match status" value="1"/>
</dbReference>
<protein>
    <recommendedName>
        <fullName evidence="5">tRNA (cytidine/uridine-2'-O-)-methyltransferase TrmJ</fullName>
        <ecNumber evidence="5">2.1.1.200</ecNumber>
    </recommendedName>
    <alternativeName>
        <fullName evidence="5">tRNA (cytidine(32)/uridine(32)-2'-O)-methyltransferase</fullName>
    </alternativeName>
    <alternativeName>
        <fullName evidence="5">tRNA Cm32/Um32 methyltransferase</fullName>
    </alternativeName>
</protein>
<evidence type="ECO:0000256" key="2">
    <source>
        <dbReference type="ARBA" id="ARBA00022603"/>
    </source>
</evidence>
<evidence type="ECO:0000256" key="5">
    <source>
        <dbReference type="RuleBase" id="RU362024"/>
    </source>
</evidence>
<evidence type="ECO:0000256" key="3">
    <source>
        <dbReference type="ARBA" id="ARBA00022679"/>
    </source>
</evidence>
<sequence length="268" mass="29740">MRPFLTGFLVHMLEHIRIVLVNTTHPGNIGAVARAMKNMGLSDLCLVEPKHYPDEAATARASGATDILDNAQVVATLEEALADCQLVVGTSARGRHIPWPVINPRELGAIATPLAAKSRVAVLFGREDRGLTNDELHACHHHVHIPSVEGFSSLNIAAAVQVICYELRMAQLLNDEQSKPQWGTDWDIELADHAELERLFEHLEQTLVDIEFLDPNNPRQLMPRLRRLLLRAVPDKVEVNVLRGILKSVNRGFEKDSTKESGEKGDKS</sequence>
<dbReference type="PANTHER" id="PTHR42786:SF2">
    <property type="entry name" value="TRNA (CYTIDINE_URIDINE-2'-O-)-METHYLTRANSFERASE TRMJ"/>
    <property type="match status" value="1"/>
</dbReference>
<dbReference type="InterPro" id="IPR004384">
    <property type="entry name" value="RNA_MeTrfase_TrmJ/LasT"/>
</dbReference>
<gene>
    <name evidence="5" type="primary">trmJ</name>
    <name evidence="7" type="ORF">SAMN05444390_107209</name>
</gene>
<dbReference type="FunFam" id="3.40.1280.10:FF:000006">
    <property type="entry name" value="Uncharacterized tRNA/rRNA methyltransferase HI_0380"/>
    <property type="match status" value="1"/>
</dbReference>
<comment type="subcellular location">
    <subcellularLocation>
        <location evidence="5">Cytoplasm</location>
    </subcellularLocation>
</comment>
<keyword evidence="5" id="KW-0819">tRNA processing</keyword>
<dbReference type="GO" id="GO:0003723">
    <property type="term" value="F:RNA binding"/>
    <property type="evidence" value="ECO:0007669"/>
    <property type="project" value="InterPro"/>
</dbReference>
<comment type="function">
    <text evidence="5">Catalyzes the formation of 2'O-methylated cytidine (Cm32) or 2'O-methylated uridine (Um32) at position 32 in tRNA.</text>
</comment>
<dbReference type="Proteomes" id="UP000236745">
    <property type="component" value="Unassembled WGS sequence"/>
</dbReference>
<organism evidence="7 8">
    <name type="scientific">Marinobacterium lutimaris</name>
    <dbReference type="NCBI Taxonomy" id="568106"/>
    <lineage>
        <taxon>Bacteria</taxon>
        <taxon>Pseudomonadati</taxon>
        <taxon>Pseudomonadota</taxon>
        <taxon>Gammaproteobacteria</taxon>
        <taxon>Oceanospirillales</taxon>
        <taxon>Oceanospirillaceae</taxon>
        <taxon>Marinobacterium</taxon>
    </lineage>
</organism>
<dbReference type="InterPro" id="IPR001537">
    <property type="entry name" value="SpoU_MeTrfase"/>
</dbReference>
<comment type="catalytic activity">
    <reaction evidence="5">
        <text>cytidine(32) in tRNA + S-adenosyl-L-methionine = 2'-O-methylcytidine(32) in tRNA + S-adenosyl-L-homocysteine + H(+)</text>
        <dbReference type="Rhea" id="RHEA:42932"/>
        <dbReference type="Rhea" id="RHEA-COMP:10288"/>
        <dbReference type="Rhea" id="RHEA-COMP:10289"/>
        <dbReference type="ChEBI" id="CHEBI:15378"/>
        <dbReference type="ChEBI" id="CHEBI:57856"/>
        <dbReference type="ChEBI" id="CHEBI:59789"/>
        <dbReference type="ChEBI" id="CHEBI:74495"/>
        <dbReference type="ChEBI" id="CHEBI:82748"/>
        <dbReference type="EC" id="2.1.1.200"/>
    </reaction>
</comment>
<keyword evidence="4 5" id="KW-0949">S-adenosyl-L-methionine</keyword>
<dbReference type="SUPFAM" id="SSF75217">
    <property type="entry name" value="alpha/beta knot"/>
    <property type="match status" value="1"/>
</dbReference>
<dbReference type="AlphaFoldDB" id="A0A1H6DMB3"/>
<keyword evidence="8" id="KW-1185">Reference proteome</keyword>
<keyword evidence="3 7" id="KW-0808">Transferase</keyword>
<dbReference type="Gene3D" id="3.40.1280.10">
    <property type="match status" value="1"/>
</dbReference>
<feature type="domain" description="tRNA/rRNA methyltransferase SpoU type" evidence="6">
    <location>
        <begin position="16"/>
        <end position="165"/>
    </location>
</feature>
<dbReference type="NCBIfam" id="TIGR00050">
    <property type="entry name" value="rRNA_methyl_1"/>
    <property type="match status" value="1"/>
</dbReference>